<dbReference type="AlphaFoldDB" id="A0A9P5KB43"/>
<protein>
    <submittedName>
        <fullName evidence="2">Uncharacterized protein</fullName>
    </submittedName>
</protein>
<comment type="caution">
    <text evidence="2">The sequence shown here is derived from an EMBL/GenBank/DDBJ whole genome shotgun (WGS) entry which is preliminary data.</text>
</comment>
<evidence type="ECO:0000256" key="1">
    <source>
        <dbReference type="SAM" id="SignalP"/>
    </source>
</evidence>
<dbReference type="InterPro" id="IPR043750">
    <property type="entry name" value="DUF5695"/>
</dbReference>
<dbReference type="OrthoDB" id="2730619at2759"/>
<dbReference type="Proteomes" id="UP000711996">
    <property type="component" value="Unassembled WGS sequence"/>
</dbReference>
<dbReference type="Pfam" id="PF18951">
    <property type="entry name" value="DUF5695"/>
    <property type="match status" value="1"/>
</dbReference>
<organism evidence="2 3">
    <name type="scientific">Colletotrichum siamense</name>
    <name type="common">Anthracnose fungus</name>
    <dbReference type="NCBI Taxonomy" id="690259"/>
    <lineage>
        <taxon>Eukaryota</taxon>
        <taxon>Fungi</taxon>
        <taxon>Dikarya</taxon>
        <taxon>Ascomycota</taxon>
        <taxon>Pezizomycotina</taxon>
        <taxon>Sordariomycetes</taxon>
        <taxon>Hypocreomycetidae</taxon>
        <taxon>Glomerellales</taxon>
        <taxon>Glomerellaceae</taxon>
        <taxon>Colletotrichum</taxon>
        <taxon>Colletotrichum gloeosporioides species complex</taxon>
    </lineage>
</organism>
<name>A0A9P5KB43_COLSI</name>
<dbReference type="EMBL" id="QPMT01000002">
    <property type="protein sequence ID" value="KAF4865851.1"/>
    <property type="molecule type" value="Genomic_DNA"/>
</dbReference>
<keyword evidence="3" id="KW-1185">Reference proteome</keyword>
<proteinExistence type="predicted"/>
<evidence type="ECO:0000313" key="2">
    <source>
        <dbReference type="EMBL" id="KAF4865851.1"/>
    </source>
</evidence>
<feature type="signal peptide" evidence="1">
    <location>
        <begin position="1"/>
        <end position="19"/>
    </location>
</feature>
<accession>A0A9P5KB43</accession>
<sequence>MHFRILSSLGLIGLPLVFGQDDIGFGNGTYAFKTRNWDAVIVKDSATLASLKTTGSDFDFLPYDLMQLGRRVQNGCYHWGDINIRYRGTSSDTWNETSSATARKPVIEAGTGALVSSDLSPTMELGPLEVIREWVDVSGDLGLRFTITNSGDEDVEIGGLGFAAAVNNIFTKRNVSDVNEKCSFMEPYVGQDAGHLRVLPLNGVGPALVITPLYKTPLEAYRWLWEDNKGETRIGSNMWEGFFEWTVHSKAWAENEWKNVDPWNTPTNAVLKPGESRRYGVRFTAVNEGVQKIDAAIASTETPNAISLPGYIIPRDSPATLHLQTGLGINSLFTSPPDALQVIDRGNNTYTVQPSSSTWGRVRLNVDYDNNTTQTIHYYITKSAAETVSDLGTFLTTEHWFVDDSDPFGRSPSIMGYDGEKGAIIEQDKRTAPAGLSDEGGAGAYVAAAVKQTFQPSAAEITKLEEFVDKVLFKTIQDENYAVKRGLFYYDPELDYNYTITSGQKKDYVYEINRAYNYVWPAATYWALYRAGRAYPDLLKTHDWEWYLSQAYKTVMRGMKLDIGFKDKGLMGETVFGKILVDLQRENRSVEAQNLTDVMRARLDVWLTEAYPYGSEQAWDSTGQEGVYFWARYFGETDLATRVKNSVMGYMTTVPHWGYNGNARRYWDFVVAGKTQIVERQIHHYGSGLNALVMLSAFRDDPTISYLLRVGYGGTSGALSNIREDGFASCALHAWPEHLSWDGFSGDYGPNFVGMVLGSGTYLVDDLDYGMIAYGGMLKVDDDLITVQVRDPLRRKIFIGPLGVEIEVDAGVVEQFTYHVKSRIIFLKVGQLEDGPEAEAAILWITAGASSTKEATEYKVQVGGVEASRERGGSKIALTSGTTEVYIN</sequence>
<feature type="chain" id="PRO_5040357288" evidence="1">
    <location>
        <begin position="20"/>
        <end position="888"/>
    </location>
</feature>
<gene>
    <name evidence="2" type="ORF">CGCSCA2_v001102</name>
</gene>
<keyword evidence="1" id="KW-0732">Signal</keyword>
<reference evidence="2" key="1">
    <citation type="submission" date="2019-06" db="EMBL/GenBank/DDBJ databases">
        <authorList>
            <person name="Gan P."/>
            <person name="Shirasu K."/>
        </authorList>
    </citation>
    <scope>NUCLEOTIDE SEQUENCE [LARGE SCALE GENOMIC DNA]</scope>
    <source>
        <strain evidence="2">CAD2</strain>
    </source>
</reference>
<evidence type="ECO:0000313" key="3">
    <source>
        <dbReference type="Proteomes" id="UP000711996"/>
    </source>
</evidence>